<dbReference type="RefSeq" id="WP_254673909.1">
    <property type="nucleotide sequence ID" value="NZ_JAMWDU010000002.1"/>
</dbReference>
<evidence type="ECO:0000313" key="3">
    <source>
        <dbReference type="Proteomes" id="UP001060275"/>
    </source>
</evidence>
<dbReference type="PANTHER" id="PTHR38590">
    <property type="entry name" value="BLL0828 PROTEIN"/>
    <property type="match status" value="1"/>
</dbReference>
<evidence type="ECO:0000259" key="1">
    <source>
        <dbReference type="Pfam" id="PF04480"/>
    </source>
</evidence>
<dbReference type="EMBL" id="JAMWDU010000002">
    <property type="protein sequence ID" value="MCP8886396.1"/>
    <property type="molecule type" value="Genomic_DNA"/>
</dbReference>
<accession>A0A9Q4AMM5</accession>
<gene>
    <name evidence="2" type="ORF">NF348_04710</name>
</gene>
<feature type="domain" description="DUF559" evidence="1">
    <location>
        <begin position="2"/>
        <end position="105"/>
    </location>
</feature>
<dbReference type="InterPro" id="IPR047216">
    <property type="entry name" value="Endonuclease_DUF559_bact"/>
</dbReference>
<dbReference type="Proteomes" id="UP001060275">
    <property type="component" value="Unassembled WGS sequence"/>
</dbReference>
<dbReference type="PANTHER" id="PTHR38590:SF1">
    <property type="entry name" value="BLL0828 PROTEIN"/>
    <property type="match status" value="1"/>
</dbReference>
<dbReference type="InterPro" id="IPR011335">
    <property type="entry name" value="Restrct_endonuc-II-like"/>
</dbReference>
<keyword evidence="3" id="KW-1185">Reference proteome</keyword>
<dbReference type="InterPro" id="IPR007569">
    <property type="entry name" value="DUF559"/>
</dbReference>
<dbReference type="AlphaFoldDB" id="A0A9Q4AMM5"/>
<evidence type="ECO:0000313" key="2">
    <source>
        <dbReference type="EMBL" id="MCP8886396.1"/>
    </source>
</evidence>
<dbReference type="Gene3D" id="3.40.960.10">
    <property type="entry name" value="VSR Endonuclease"/>
    <property type="match status" value="1"/>
</dbReference>
<proteinExistence type="predicted"/>
<dbReference type="CDD" id="cd01038">
    <property type="entry name" value="Endonuclease_DUF559"/>
    <property type="match status" value="1"/>
</dbReference>
<sequence>MTSRPRQLRRNASIAENRLWYVLRNRGLNGLKFVRQFPVGPYFADFACREAALIVELDGGQHAENMTDETRTAFLNAEGYAVLRFWNDEVLKYRDTVCELILGVIEGSPSPDLRFAPATLSPRGRGIRGARAAVGAKILNQARSVLLPLGEKVARPQGETDEGAFTRGNTP</sequence>
<protein>
    <submittedName>
        <fullName evidence="2">DUF559 domain-containing protein</fullName>
    </submittedName>
</protein>
<dbReference type="SUPFAM" id="SSF52980">
    <property type="entry name" value="Restriction endonuclease-like"/>
    <property type="match status" value="1"/>
</dbReference>
<name>A0A9Q4AMM5_9HYPH</name>
<organism evidence="2 3">
    <name type="scientific">Devosia ureilytica</name>
    <dbReference type="NCBI Taxonomy" id="2952754"/>
    <lineage>
        <taxon>Bacteria</taxon>
        <taxon>Pseudomonadati</taxon>
        <taxon>Pseudomonadota</taxon>
        <taxon>Alphaproteobacteria</taxon>
        <taxon>Hyphomicrobiales</taxon>
        <taxon>Devosiaceae</taxon>
        <taxon>Devosia</taxon>
    </lineage>
</organism>
<dbReference type="Pfam" id="PF04480">
    <property type="entry name" value="DUF559"/>
    <property type="match status" value="1"/>
</dbReference>
<comment type="caution">
    <text evidence="2">The sequence shown here is derived from an EMBL/GenBank/DDBJ whole genome shotgun (WGS) entry which is preliminary data.</text>
</comment>
<reference evidence="2" key="1">
    <citation type="submission" date="2022-06" db="EMBL/GenBank/DDBJ databases">
        <title>Devosia sp. XJ19-45 genome assembly.</title>
        <authorList>
            <person name="Li B."/>
            <person name="Cai M."/>
            <person name="Nie G."/>
            <person name="Li W."/>
        </authorList>
    </citation>
    <scope>NUCLEOTIDE SEQUENCE</scope>
    <source>
        <strain evidence="2">XJ19-45</strain>
    </source>
</reference>